<feature type="non-terminal residue" evidence="1">
    <location>
        <position position="1"/>
    </location>
</feature>
<proteinExistence type="predicted"/>
<reference evidence="1" key="1">
    <citation type="journal article" date="2021" name="Mol. Ecol. Resour.">
        <title>Phylogenomic analyses of the genus Drosophila reveals genomic signals of climate adaptation.</title>
        <authorList>
            <person name="Li F."/>
            <person name="Rane R.V."/>
            <person name="Luria V."/>
            <person name="Xiong Z."/>
            <person name="Chen J."/>
            <person name="Li Z."/>
            <person name="Catullo R.A."/>
            <person name="Griffin P.C."/>
            <person name="Schiffer M."/>
            <person name="Pearce S."/>
            <person name="Lee S.F."/>
            <person name="McElroy K."/>
            <person name="Stocker A."/>
            <person name="Shirriffs J."/>
            <person name="Cockerell F."/>
            <person name="Coppin C."/>
            <person name="Sgro C.M."/>
            <person name="Karger A."/>
            <person name="Cain J.W."/>
            <person name="Weber J.A."/>
            <person name="Santpere G."/>
            <person name="Kirschner M.W."/>
            <person name="Hoffmann A.A."/>
            <person name="Oakeshott J.G."/>
            <person name="Zhang G."/>
        </authorList>
    </citation>
    <scope>NUCLEOTIDE SEQUENCE</scope>
    <source>
        <strain evidence="1">BGI-SZ-2011g</strain>
    </source>
</reference>
<evidence type="ECO:0000313" key="1">
    <source>
        <dbReference type="EMBL" id="KAH8384755.1"/>
    </source>
</evidence>
<sequence length="162" mass="18422">IKFDLIIQCNETIFGIKETCETINDKSICKRENLIDQSNNTCEAALLQMKQPSCLQINSQHIPEHEEILPGIILLNDFDGTVNIDQEQLHLHGSYLVQAKNASITIKETSYTNKEYVHADPLPPMLQIIGNKSNIEQVLSLEMVKELNFNNTAKIQLMKEDQ</sequence>
<evidence type="ECO:0000313" key="2">
    <source>
        <dbReference type="Proteomes" id="UP001200034"/>
    </source>
</evidence>
<accession>A0AAD4PNZ1</accession>
<protein>
    <submittedName>
        <fullName evidence="1">Uncharacterized protein</fullName>
    </submittedName>
</protein>
<dbReference type="Proteomes" id="UP001200034">
    <property type="component" value="Unassembled WGS sequence"/>
</dbReference>
<gene>
    <name evidence="1" type="ORF">KR093_007513</name>
</gene>
<dbReference type="InterPro" id="IPR009882">
    <property type="entry name" value="Gypsy"/>
</dbReference>
<dbReference type="AlphaFoldDB" id="A0AAD4PNZ1"/>
<keyword evidence="2" id="KW-1185">Reference proteome</keyword>
<dbReference type="Pfam" id="PF07253">
    <property type="entry name" value="Gypsy"/>
    <property type="match status" value="1"/>
</dbReference>
<name>A0AAD4PNZ1_9MUSC</name>
<dbReference type="EMBL" id="JAJJHW010000681">
    <property type="protein sequence ID" value="KAH8384755.1"/>
    <property type="molecule type" value="Genomic_DNA"/>
</dbReference>
<feature type="non-terminal residue" evidence="1">
    <location>
        <position position="162"/>
    </location>
</feature>
<organism evidence="1 2">
    <name type="scientific">Drosophila rubida</name>
    <dbReference type="NCBI Taxonomy" id="30044"/>
    <lineage>
        <taxon>Eukaryota</taxon>
        <taxon>Metazoa</taxon>
        <taxon>Ecdysozoa</taxon>
        <taxon>Arthropoda</taxon>
        <taxon>Hexapoda</taxon>
        <taxon>Insecta</taxon>
        <taxon>Pterygota</taxon>
        <taxon>Neoptera</taxon>
        <taxon>Endopterygota</taxon>
        <taxon>Diptera</taxon>
        <taxon>Brachycera</taxon>
        <taxon>Muscomorpha</taxon>
        <taxon>Ephydroidea</taxon>
        <taxon>Drosophilidae</taxon>
        <taxon>Drosophila</taxon>
    </lineage>
</organism>
<comment type="caution">
    <text evidence="1">The sequence shown here is derived from an EMBL/GenBank/DDBJ whole genome shotgun (WGS) entry which is preliminary data.</text>
</comment>